<dbReference type="SUPFAM" id="SSF51445">
    <property type="entry name" value="(Trans)glycosidases"/>
    <property type="match status" value="1"/>
</dbReference>
<evidence type="ECO:0000256" key="6">
    <source>
        <dbReference type="ARBA" id="ARBA00023295"/>
    </source>
</evidence>
<gene>
    <name evidence="10" type="ORF">TRITD_2Bv1G043710</name>
</gene>
<keyword evidence="11" id="KW-1185">Reference proteome</keyword>
<evidence type="ECO:0000313" key="10">
    <source>
        <dbReference type="EMBL" id="VAH42621.1"/>
    </source>
</evidence>
<dbReference type="EMBL" id="LT934114">
    <property type="protein sequence ID" value="VAH42621.1"/>
    <property type="molecule type" value="Genomic_DNA"/>
</dbReference>
<dbReference type="AlphaFoldDB" id="A0A9R1PFQ6"/>
<dbReference type="GO" id="GO:0045493">
    <property type="term" value="P:xylan catabolic process"/>
    <property type="evidence" value="ECO:0007669"/>
    <property type="project" value="UniProtKB-KW"/>
</dbReference>
<dbReference type="FunFam" id="3.20.20.80:FF:000104">
    <property type="entry name" value="Endo-1,4-beta-xylanase A"/>
    <property type="match status" value="1"/>
</dbReference>
<reference evidence="10 11" key="1">
    <citation type="submission" date="2017-09" db="EMBL/GenBank/DDBJ databases">
        <authorList>
            <consortium name="International Durum Wheat Genome Sequencing Consortium (IDWGSC)"/>
            <person name="Milanesi L."/>
        </authorList>
    </citation>
    <scope>NUCLEOTIDE SEQUENCE [LARGE SCALE GENOMIC DNA]</scope>
    <source>
        <strain evidence="11">cv. Svevo</strain>
    </source>
</reference>
<organism evidence="10 11">
    <name type="scientific">Triticum turgidum subsp. durum</name>
    <name type="common">Durum wheat</name>
    <name type="synonym">Triticum durum</name>
    <dbReference type="NCBI Taxonomy" id="4567"/>
    <lineage>
        <taxon>Eukaryota</taxon>
        <taxon>Viridiplantae</taxon>
        <taxon>Streptophyta</taxon>
        <taxon>Embryophyta</taxon>
        <taxon>Tracheophyta</taxon>
        <taxon>Spermatophyta</taxon>
        <taxon>Magnoliopsida</taxon>
        <taxon>Liliopsida</taxon>
        <taxon>Poales</taxon>
        <taxon>Poaceae</taxon>
        <taxon>BOP clade</taxon>
        <taxon>Pooideae</taxon>
        <taxon>Triticodae</taxon>
        <taxon>Triticeae</taxon>
        <taxon>Triticinae</taxon>
        <taxon>Triticum</taxon>
    </lineage>
</organism>
<name>A0A9R1PFQ6_TRITD</name>
<evidence type="ECO:0000256" key="5">
    <source>
        <dbReference type="ARBA" id="ARBA00023277"/>
    </source>
</evidence>
<evidence type="ECO:0000256" key="2">
    <source>
        <dbReference type="ARBA" id="ARBA00022651"/>
    </source>
</evidence>
<comment type="similarity">
    <text evidence="1">Belongs to the glycosyl hydrolase 10 (cellulase F) family.</text>
</comment>
<dbReference type="Pfam" id="PF00331">
    <property type="entry name" value="Glyco_hydro_10"/>
    <property type="match status" value="1"/>
</dbReference>
<keyword evidence="3" id="KW-0677">Repeat</keyword>
<dbReference type="InterPro" id="IPR003305">
    <property type="entry name" value="CenC_carb-bd"/>
</dbReference>
<dbReference type="GO" id="GO:0031176">
    <property type="term" value="F:endo-1,4-beta-xylanase activity"/>
    <property type="evidence" value="ECO:0007669"/>
    <property type="project" value="UniProtKB-ARBA"/>
</dbReference>
<dbReference type="PROSITE" id="PS00591">
    <property type="entry name" value="GH10_1"/>
    <property type="match status" value="1"/>
</dbReference>
<feature type="domain" description="GH10" evidence="9">
    <location>
        <begin position="800"/>
        <end position="1086"/>
    </location>
</feature>
<dbReference type="Gramene" id="TRITD2Bv1G043710.4">
    <property type="protein sequence ID" value="TRITD2Bv1G043710.4"/>
    <property type="gene ID" value="TRITD2Bv1G043710"/>
</dbReference>
<dbReference type="PANTHER" id="PTHR31490">
    <property type="entry name" value="GLYCOSYL HYDROLASE"/>
    <property type="match status" value="1"/>
</dbReference>
<dbReference type="PRINTS" id="PR00134">
    <property type="entry name" value="GLHYDRLASE10"/>
</dbReference>
<dbReference type="InterPro" id="IPR008979">
    <property type="entry name" value="Galactose-bd-like_sf"/>
</dbReference>
<dbReference type="InterPro" id="IPR044846">
    <property type="entry name" value="GH10"/>
</dbReference>
<evidence type="ECO:0000256" key="8">
    <source>
        <dbReference type="PROSITE-ProRule" id="PRU10061"/>
    </source>
</evidence>
<protein>
    <recommendedName>
        <fullName evidence="9">GH10 domain-containing protein</fullName>
    </recommendedName>
</protein>
<dbReference type="Gene3D" id="3.20.20.80">
    <property type="entry name" value="Glycosidases"/>
    <property type="match status" value="1"/>
</dbReference>
<sequence>MPEILAKIAYFLFFFPTRRFPFAPSLASDPFHPSAATATICRRGSKRTPQASCRPVALTGHICFPFRFLPKLSSGGGLVGEENHSAPDKVIMENILPNGDFSEDLCLWHSNGCHAFVAVEGSGYHNGIKPHSGSKYAVVTHRTQTWQGLEQDLENISAGTEYIVTAYVRVHGEFHEPVGVQATLKLEGEGSPTNYHSVARILASQECWEKLEGSFELTTIPSRLVFYLEGPPAGVDLLIDSVTISCKKAESKTSSLIGGTANIILNCDFSEGLHSWHPICCHAYVASQWSGFLDGIRGDSGENYAVVSKRTEPWQGLEQDITDRVSAGTVYAVSARVRVDGNIHGKAEVKATLRLQNPDGSTHYNPIGRVLASKEKWEKLEGSFSLTNMPKCVVFYLEGPPAGADLIIDFVTIARSEHKQPKEVKSISGIETIIKNPQFEEGLSNWSGRGCNICRHEFTAYGNVKPVNGSYFASATGRVHSWNGIQQDITGRVQRKVSYEISSPVRIFGSANETEVRTTLWVQEYGREQYLCISKNQASDKRWTHLKGKFILHAPFSKVVLFIEGPPAGIDILVDGLVLSPARKLDAAPRPKVENVLYGANIMQNSACSRGLAGWSPMGSCRLSIHTESPHMLSSILKDPSNQKHISGRYILATNRTDVWMGPSQVITDKLKLHTTYRVSAWVRAGSGGNGRHHVNVCLGVDDQWVNGGQIEADGDQWYEIKGAFKLEKKPSKVIAYVQGPPPGVDIRVMGLQIYPVDRKARFEYLKDKSDKVRKRDIVLKFQGLDAANVFGSALRVQQTENSFAFGSCINRSNIENEDLADFFVKNFNWAVFENELKWYWTEAEQGKINYKDSDELLKFCQKHNKQVRGHCLFWEVEDSVQPWLRSLHGHHLMAAVQGRLQSLLSRYKGQFKHHDVNNEMLHGSFYQDRLGRDIRAHMFREAHKLDPSAVLFVNDYNVEDGCDSKSTPEKFVEQIVDLQERGAPVGGIGVQGHISHPVGDIICDSLDKLAILGLPIWITELDVSAENEHIRADDLEVCLRECFAHAAVEGVVLWGFWETFMFRNHAHLVDADGTINETGRRYLALKQEWLTKTDGDIDHHGEFKFRGYHGSYTVEVATPSGKVTRSFVVDKENPVQVVTLNI</sequence>
<evidence type="ECO:0000259" key="9">
    <source>
        <dbReference type="PROSITE" id="PS51760"/>
    </source>
</evidence>
<dbReference type="InterPro" id="IPR017853">
    <property type="entry name" value="GH"/>
</dbReference>
<dbReference type="SMART" id="SM00633">
    <property type="entry name" value="Glyco_10"/>
    <property type="match status" value="1"/>
</dbReference>
<dbReference type="OMA" id="RKQSWNG"/>
<evidence type="ECO:0000256" key="7">
    <source>
        <dbReference type="ARBA" id="ARBA00023326"/>
    </source>
</evidence>
<dbReference type="Proteomes" id="UP000324705">
    <property type="component" value="Chromosome 2B"/>
</dbReference>
<evidence type="ECO:0000313" key="11">
    <source>
        <dbReference type="Proteomes" id="UP000324705"/>
    </source>
</evidence>
<dbReference type="Pfam" id="PF02018">
    <property type="entry name" value="CBM_4_9"/>
    <property type="match status" value="4"/>
</dbReference>
<keyword evidence="7" id="KW-0624">Polysaccharide degradation</keyword>
<dbReference type="SUPFAM" id="SSF49785">
    <property type="entry name" value="Galactose-binding domain-like"/>
    <property type="match status" value="4"/>
</dbReference>
<evidence type="ECO:0000256" key="4">
    <source>
        <dbReference type="ARBA" id="ARBA00022801"/>
    </source>
</evidence>
<dbReference type="InterPro" id="IPR031158">
    <property type="entry name" value="GH10_AS"/>
</dbReference>
<keyword evidence="4" id="KW-0378">Hydrolase</keyword>
<keyword evidence="2" id="KW-0858">Xylan degradation</keyword>
<feature type="active site" description="Nucleophile" evidence="8">
    <location>
        <position position="1021"/>
    </location>
</feature>
<evidence type="ECO:0000256" key="1">
    <source>
        <dbReference type="ARBA" id="ARBA00007495"/>
    </source>
</evidence>
<evidence type="ECO:0000256" key="3">
    <source>
        <dbReference type="ARBA" id="ARBA00022737"/>
    </source>
</evidence>
<keyword evidence="5" id="KW-0119">Carbohydrate metabolism</keyword>
<accession>A0A9R1PFQ6</accession>
<dbReference type="PANTHER" id="PTHR31490:SF1">
    <property type="entry name" value="ENDO-1,4-BETA-XYLANASE 1"/>
    <property type="match status" value="1"/>
</dbReference>
<dbReference type="Gene3D" id="2.60.120.260">
    <property type="entry name" value="Galactose-binding domain-like"/>
    <property type="match status" value="4"/>
</dbReference>
<proteinExistence type="inferred from homology"/>
<dbReference type="InterPro" id="IPR001000">
    <property type="entry name" value="GH10_dom"/>
</dbReference>
<dbReference type="PROSITE" id="PS51760">
    <property type="entry name" value="GH10_2"/>
    <property type="match status" value="1"/>
</dbReference>
<keyword evidence="6" id="KW-0326">Glycosidase</keyword>